<comment type="catalytic activity">
    <reaction evidence="1">
        <text>(7,8-dihydropterin-6-yl)methyl diphosphate + 4-aminobenzoate = 7,8-dihydropteroate + diphosphate</text>
        <dbReference type="Rhea" id="RHEA:19949"/>
        <dbReference type="ChEBI" id="CHEBI:17836"/>
        <dbReference type="ChEBI" id="CHEBI:17839"/>
        <dbReference type="ChEBI" id="CHEBI:33019"/>
        <dbReference type="ChEBI" id="CHEBI:72950"/>
        <dbReference type="EC" id="2.5.1.15"/>
    </reaction>
</comment>
<dbReference type="InterPro" id="IPR000489">
    <property type="entry name" value="Pterin-binding_dom"/>
</dbReference>
<dbReference type="Proteomes" id="UP001139409">
    <property type="component" value="Unassembled WGS sequence"/>
</dbReference>
<keyword evidence="12" id="KW-1185">Reference proteome</keyword>
<organism evidence="11 12">
    <name type="scientific">Fulvivirga sedimenti</name>
    <dbReference type="NCBI Taxonomy" id="2879465"/>
    <lineage>
        <taxon>Bacteria</taxon>
        <taxon>Pseudomonadati</taxon>
        <taxon>Bacteroidota</taxon>
        <taxon>Cytophagia</taxon>
        <taxon>Cytophagales</taxon>
        <taxon>Fulvivirgaceae</taxon>
        <taxon>Fulvivirga</taxon>
    </lineage>
</organism>
<evidence type="ECO:0000256" key="3">
    <source>
        <dbReference type="ARBA" id="ARBA00004763"/>
    </source>
</evidence>
<dbReference type="InterPro" id="IPR006390">
    <property type="entry name" value="DHP_synth_dom"/>
</dbReference>
<evidence type="ECO:0000256" key="8">
    <source>
        <dbReference type="ARBA" id="ARBA00022909"/>
    </source>
</evidence>
<evidence type="ECO:0000256" key="6">
    <source>
        <dbReference type="ARBA" id="ARBA00022723"/>
    </source>
</evidence>
<dbReference type="RefSeq" id="WP_225698918.1">
    <property type="nucleotide sequence ID" value="NZ_JAIXNE010000005.1"/>
</dbReference>
<dbReference type="EMBL" id="JAIXNE010000005">
    <property type="protein sequence ID" value="MCA6078059.1"/>
    <property type="molecule type" value="Genomic_DNA"/>
</dbReference>
<evidence type="ECO:0000256" key="4">
    <source>
        <dbReference type="ARBA" id="ARBA00012458"/>
    </source>
</evidence>
<comment type="cofactor">
    <cofactor evidence="2 9">
        <name>Mg(2+)</name>
        <dbReference type="ChEBI" id="CHEBI:18420"/>
    </cofactor>
</comment>
<evidence type="ECO:0000313" key="11">
    <source>
        <dbReference type="EMBL" id="MCA6078059.1"/>
    </source>
</evidence>
<comment type="function">
    <text evidence="9">Catalyzes the condensation of para-aminobenzoate (pABA) with 6-hydroxymethyl-7,8-dihydropterin diphosphate (DHPt-PP) to form 7,8-dihydropteroate (H2Pte), the immediate precursor of folate derivatives.</text>
</comment>
<comment type="caution">
    <text evidence="11">The sequence shown here is derived from an EMBL/GenBank/DDBJ whole genome shotgun (WGS) entry which is preliminary data.</text>
</comment>
<accession>A0A9X1HX34</accession>
<dbReference type="NCBIfam" id="TIGR01496">
    <property type="entry name" value="DHPS"/>
    <property type="match status" value="1"/>
</dbReference>
<sequence length="288" mass="31544">MGQDTLFSTKKTLRIGGNLLSFDSPKVMGILNITPDSFSDGGELDSSDALLLRAEEMLNAGASILDIGGYSTRPGADDISENTELERVIPVIQMLRETFPDALLSIDTFRSRVAAEAVTAGANMVNDISGGSLDQDMFSTIAALDVPYVLMHMKGTPQTMKNEAHYENMLTEMLEYFRKKLEQLAGLGVTEIILDPGFGFAKNIDQNYYLLKNMSYFKSLGLPLLTGISRKSLIFKLLNIEPRDAVNGTSVLNTYALMEGASLLRVHDVKAAMECIKLTEKIKNTVLA</sequence>
<evidence type="ECO:0000256" key="7">
    <source>
        <dbReference type="ARBA" id="ARBA00022842"/>
    </source>
</evidence>
<evidence type="ECO:0000313" key="12">
    <source>
        <dbReference type="Proteomes" id="UP001139409"/>
    </source>
</evidence>
<evidence type="ECO:0000256" key="5">
    <source>
        <dbReference type="ARBA" id="ARBA00022679"/>
    </source>
</evidence>
<dbReference type="Gene3D" id="3.20.20.20">
    <property type="entry name" value="Dihydropteroate synthase-like"/>
    <property type="match status" value="1"/>
</dbReference>
<reference evidence="11" key="1">
    <citation type="submission" date="2021-09" db="EMBL/GenBank/DDBJ databases">
        <title>Fulvivirga sp. isolated from coastal sediment.</title>
        <authorList>
            <person name="Yu H."/>
        </authorList>
    </citation>
    <scope>NUCLEOTIDE SEQUENCE</scope>
    <source>
        <strain evidence="11">1062</strain>
    </source>
</reference>
<dbReference type="GO" id="GO:0046656">
    <property type="term" value="P:folic acid biosynthetic process"/>
    <property type="evidence" value="ECO:0007669"/>
    <property type="project" value="UniProtKB-KW"/>
</dbReference>
<dbReference type="GO" id="GO:0004156">
    <property type="term" value="F:dihydropteroate synthase activity"/>
    <property type="evidence" value="ECO:0007669"/>
    <property type="project" value="UniProtKB-EC"/>
</dbReference>
<dbReference type="InterPro" id="IPR011005">
    <property type="entry name" value="Dihydropteroate_synth-like_sf"/>
</dbReference>
<evidence type="ECO:0000259" key="10">
    <source>
        <dbReference type="PROSITE" id="PS50972"/>
    </source>
</evidence>
<name>A0A9X1HX34_9BACT</name>
<dbReference type="GO" id="GO:0046654">
    <property type="term" value="P:tetrahydrofolate biosynthetic process"/>
    <property type="evidence" value="ECO:0007669"/>
    <property type="project" value="TreeGrafter"/>
</dbReference>
<dbReference type="PROSITE" id="PS00792">
    <property type="entry name" value="DHPS_1"/>
    <property type="match status" value="1"/>
</dbReference>
<gene>
    <name evidence="11" type="primary">folP</name>
    <name evidence="11" type="ORF">LDX50_24505</name>
</gene>
<dbReference type="CDD" id="cd00739">
    <property type="entry name" value="DHPS"/>
    <property type="match status" value="1"/>
</dbReference>
<dbReference type="EC" id="2.5.1.15" evidence="4 9"/>
<dbReference type="Pfam" id="PF00809">
    <property type="entry name" value="Pterin_bind"/>
    <property type="match status" value="1"/>
</dbReference>
<keyword evidence="5 9" id="KW-0808">Transferase</keyword>
<comment type="pathway">
    <text evidence="3 9">Cofactor biosynthesis; tetrahydrofolate biosynthesis; 7,8-dihydrofolate from 2-amino-4-hydroxy-6-hydroxymethyl-7,8-dihydropteridine diphosphate and 4-aminobenzoate: step 1/2.</text>
</comment>
<comment type="similarity">
    <text evidence="9">Belongs to the DHPS family.</text>
</comment>
<evidence type="ECO:0000256" key="1">
    <source>
        <dbReference type="ARBA" id="ARBA00000012"/>
    </source>
</evidence>
<dbReference type="GO" id="GO:0046872">
    <property type="term" value="F:metal ion binding"/>
    <property type="evidence" value="ECO:0007669"/>
    <property type="project" value="UniProtKB-KW"/>
</dbReference>
<keyword evidence="6 9" id="KW-0479">Metal-binding</keyword>
<dbReference type="PANTHER" id="PTHR20941:SF1">
    <property type="entry name" value="FOLIC ACID SYNTHESIS PROTEIN FOL1"/>
    <property type="match status" value="1"/>
</dbReference>
<evidence type="ECO:0000256" key="2">
    <source>
        <dbReference type="ARBA" id="ARBA00001946"/>
    </source>
</evidence>
<dbReference type="InterPro" id="IPR045031">
    <property type="entry name" value="DHP_synth-like"/>
</dbReference>
<dbReference type="AlphaFoldDB" id="A0A9X1HX34"/>
<feature type="domain" description="Pterin-binding" evidence="10">
    <location>
        <begin position="25"/>
        <end position="277"/>
    </location>
</feature>
<proteinExistence type="inferred from homology"/>
<dbReference type="PROSITE" id="PS00793">
    <property type="entry name" value="DHPS_2"/>
    <property type="match status" value="1"/>
</dbReference>
<dbReference type="SUPFAM" id="SSF51717">
    <property type="entry name" value="Dihydropteroate synthetase-like"/>
    <property type="match status" value="1"/>
</dbReference>
<dbReference type="PROSITE" id="PS50972">
    <property type="entry name" value="PTERIN_BINDING"/>
    <property type="match status" value="1"/>
</dbReference>
<keyword evidence="8 9" id="KW-0289">Folate biosynthesis</keyword>
<dbReference type="GO" id="GO:0005829">
    <property type="term" value="C:cytosol"/>
    <property type="evidence" value="ECO:0007669"/>
    <property type="project" value="TreeGrafter"/>
</dbReference>
<evidence type="ECO:0000256" key="9">
    <source>
        <dbReference type="RuleBase" id="RU361205"/>
    </source>
</evidence>
<protein>
    <recommendedName>
        <fullName evidence="4 9">Dihydropteroate synthase</fullName>
        <shortName evidence="9">DHPS</shortName>
        <ecNumber evidence="4 9">2.5.1.15</ecNumber>
    </recommendedName>
    <alternativeName>
        <fullName evidence="9">Dihydropteroate pyrophosphorylase</fullName>
    </alternativeName>
</protein>
<keyword evidence="7 9" id="KW-0460">Magnesium</keyword>
<dbReference type="PANTHER" id="PTHR20941">
    <property type="entry name" value="FOLATE SYNTHESIS PROTEINS"/>
    <property type="match status" value="1"/>
</dbReference>